<feature type="compositionally biased region" description="Basic and acidic residues" evidence="1">
    <location>
        <begin position="428"/>
        <end position="438"/>
    </location>
</feature>
<dbReference type="InterPro" id="IPR029058">
    <property type="entry name" value="AB_hydrolase_fold"/>
</dbReference>
<gene>
    <name evidence="2" type="ORF">PMALA_017990</name>
</gene>
<feature type="region of interest" description="Disordered" evidence="1">
    <location>
        <begin position="327"/>
        <end position="377"/>
    </location>
</feature>
<dbReference type="Proteomes" id="UP000078597">
    <property type="component" value="Unassembled WGS sequence"/>
</dbReference>
<feature type="region of interest" description="Disordered" evidence="1">
    <location>
        <begin position="417"/>
        <end position="438"/>
    </location>
</feature>
<dbReference type="VEuPathDB" id="PlasmoDB:PmUG01_11033500"/>
<proteinExistence type="predicted"/>
<evidence type="ECO:0000256" key="1">
    <source>
        <dbReference type="SAM" id="MobiDB-lite"/>
    </source>
</evidence>
<dbReference type="EMBL" id="FLQW01000959">
    <property type="protein sequence ID" value="SBS86982.1"/>
    <property type="molecule type" value="Genomic_DNA"/>
</dbReference>
<dbReference type="AlphaFoldDB" id="A0A1A8W2J2"/>
<name>A0A1A8W2J2_PLAMA</name>
<organism evidence="2 3">
    <name type="scientific">Plasmodium malariae</name>
    <dbReference type="NCBI Taxonomy" id="5858"/>
    <lineage>
        <taxon>Eukaryota</taxon>
        <taxon>Sar</taxon>
        <taxon>Alveolata</taxon>
        <taxon>Apicomplexa</taxon>
        <taxon>Aconoidasida</taxon>
        <taxon>Haemosporida</taxon>
        <taxon>Plasmodiidae</taxon>
        <taxon>Plasmodium</taxon>
        <taxon>Plasmodium (Plasmodium)</taxon>
    </lineage>
</organism>
<feature type="region of interest" description="Disordered" evidence="1">
    <location>
        <begin position="584"/>
        <end position="612"/>
    </location>
</feature>
<feature type="region of interest" description="Disordered" evidence="1">
    <location>
        <begin position="290"/>
        <end position="309"/>
    </location>
</feature>
<feature type="compositionally biased region" description="Polar residues" evidence="1">
    <location>
        <begin position="327"/>
        <end position="346"/>
    </location>
</feature>
<accession>A0A1A8W2J2</accession>
<dbReference type="SUPFAM" id="SSF53474">
    <property type="entry name" value="alpha/beta-Hydrolases"/>
    <property type="match status" value="1"/>
</dbReference>
<evidence type="ECO:0008006" key="4">
    <source>
        <dbReference type="Google" id="ProtNLM"/>
    </source>
</evidence>
<sequence length="651" mass="74879">MKMFSKEKGITDYKKKKSRIREVTRKCLNLIDLKYNNLTALINVNKSPDFLKNYHFSDDEIKFNSQEYTSTDIYFPESTYTNNDFKNLLGWVPRNLKIEEPISTDSIPCAFFFSNDNTLVSDKIILYLHKFNEDLGTIIPTVYALHKKLNINIIAMEYSGYGASFDNYEQKLVSIVNDSFTILKFIVNSLKISHSNVYILSYEFLASCAIEAVNRFEDLYGKDISFGGLVLIKPKFLQIVNSGSITHNKNNNSHILTTNDEPDHMLITQSSLNEKYSPQKSIDNQDIVINEDHTEKEHPYSTSKELSKKKESKMNIKKCYQANVSSLREQENLDNTSQKNNVNQNGMKKEKLIKKEGKQTKSRKTDNRSSTSKSSTTSYCYQSYNGIITCDMSLFYSDSNGTHNNCYSIDNHHGSLNGNLNDNPNDSRTSDEHAPSENKDVPYSLIKRILKDTFDINHSINSIKPLKCSILIFHPENYSYKNSSSHILLSNATECYKKAVFAFDFMNEDFVTAFNWFFSQNCDFQKKEKLLKNLLYLYVHPTYGQLYSNANDEINKESNCILGDEYSYNLNNDFSEIPKVNFDGDPNEPRSNSTRNSFSNNNSNLNNNTSDSDDLVNYYEKNSNSCFSSKNTIHIPNEIFTCPEVIQEENN</sequence>
<evidence type="ECO:0000313" key="3">
    <source>
        <dbReference type="Proteomes" id="UP000078597"/>
    </source>
</evidence>
<feature type="compositionally biased region" description="Basic and acidic residues" evidence="1">
    <location>
        <begin position="347"/>
        <end position="367"/>
    </location>
</feature>
<evidence type="ECO:0000313" key="2">
    <source>
        <dbReference type="EMBL" id="SBS86982.1"/>
    </source>
</evidence>
<protein>
    <recommendedName>
        <fullName evidence="4">Alpha/beta hydrolase</fullName>
    </recommendedName>
</protein>
<feature type="compositionally biased region" description="Low complexity" evidence="1">
    <location>
        <begin position="368"/>
        <end position="377"/>
    </location>
</feature>
<reference evidence="3" key="1">
    <citation type="submission" date="2016-05" db="EMBL/GenBank/DDBJ databases">
        <authorList>
            <person name="Naeem Raeece"/>
        </authorList>
    </citation>
    <scope>NUCLEOTIDE SEQUENCE [LARGE SCALE GENOMIC DNA]</scope>
</reference>
<feature type="compositionally biased region" description="Low complexity" evidence="1">
    <location>
        <begin position="590"/>
        <end position="610"/>
    </location>
</feature>
<feature type="compositionally biased region" description="Polar residues" evidence="1">
    <location>
        <begin position="417"/>
        <end position="427"/>
    </location>
</feature>